<dbReference type="InterPro" id="IPR027785">
    <property type="entry name" value="UvrD-like_helicase_C"/>
</dbReference>
<evidence type="ECO:0000259" key="6">
    <source>
        <dbReference type="PROSITE" id="PS51198"/>
    </source>
</evidence>
<dbReference type="AlphaFoldDB" id="A0A1G7KRC3"/>
<name>A0A1G7KRC3_9BACL</name>
<dbReference type="InterPro" id="IPR027417">
    <property type="entry name" value="P-loop_NTPase"/>
</dbReference>
<evidence type="ECO:0000313" key="7">
    <source>
        <dbReference type="EMBL" id="SDF39634.1"/>
    </source>
</evidence>
<keyword evidence="2 5" id="KW-0378">Hydrolase</keyword>
<dbReference type="RefSeq" id="WP_091229369.1">
    <property type="nucleotide sequence ID" value="NZ_FNBG01000010.1"/>
</dbReference>
<dbReference type="InterPro" id="IPR048228">
    <property type="entry name" value="HelD_bacillota"/>
</dbReference>
<keyword evidence="4 5" id="KW-0067">ATP-binding</keyword>
<accession>A0A1G7KRC3</accession>
<dbReference type="GO" id="GO:0000725">
    <property type="term" value="P:recombinational repair"/>
    <property type="evidence" value="ECO:0007669"/>
    <property type="project" value="TreeGrafter"/>
</dbReference>
<dbReference type="NCBIfam" id="NF041464">
    <property type="entry name" value="HelD_BACSU"/>
    <property type="match status" value="1"/>
</dbReference>
<gene>
    <name evidence="7" type="ORF">SAMN04488542_11041</name>
</gene>
<dbReference type="STRING" id="670482.SAMN04488542_11041"/>
<evidence type="ECO:0000313" key="8">
    <source>
        <dbReference type="Proteomes" id="UP000198972"/>
    </source>
</evidence>
<evidence type="ECO:0000256" key="5">
    <source>
        <dbReference type="PROSITE-ProRule" id="PRU00560"/>
    </source>
</evidence>
<organism evidence="7 8">
    <name type="scientific">Fontibacillus panacisegetis</name>
    <dbReference type="NCBI Taxonomy" id="670482"/>
    <lineage>
        <taxon>Bacteria</taxon>
        <taxon>Bacillati</taxon>
        <taxon>Bacillota</taxon>
        <taxon>Bacilli</taxon>
        <taxon>Bacillales</taxon>
        <taxon>Paenibacillaceae</taxon>
        <taxon>Fontibacillus</taxon>
    </lineage>
</organism>
<dbReference type="PANTHER" id="PTHR11070:SF17">
    <property type="entry name" value="DNA HELICASE IV"/>
    <property type="match status" value="1"/>
</dbReference>
<dbReference type="SUPFAM" id="SSF52540">
    <property type="entry name" value="P-loop containing nucleoside triphosphate hydrolases"/>
    <property type="match status" value="1"/>
</dbReference>
<evidence type="ECO:0000256" key="3">
    <source>
        <dbReference type="ARBA" id="ARBA00022806"/>
    </source>
</evidence>
<dbReference type="PROSITE" id="PS51198">
    <property type="entry name" value="UVRD_HELICASE_ATP_BIND"/>
    <property type="match status" value="1"/>
</dbReference>
<feature type="domain" description="UvrD-like helicase ATP-binding" evidence="6">
    <location>
        <begin position="209"/>
        <end position="617"/>
    </location>
</feature>
<feature type="binding site" evidence="5">
    <location>
        <begin position="230"/>
        <end position="237"/>
    </location>
    <ligand>
        <name>ATP</name>
        <dbReference type="ChEBI" id="CHEBI:30616"/>
    </ligand>
</feature>
<dbReference type="EMBL" id="FNBG01000010">
    <property type="protein sequence ID" value="SDF39634.1"/>
    <property type="molecule type" value="Genomic_DNA"/>
</dbReference>
<keyword evidence="3 5" id="KW-0347">Helicase</keyword>
<dbReference type="GO" id="GO:0043138">
    <property type="term" value="F:3'-5' DNA helicase activity"/>
    <property type="evidence" value="ECO:0007669"/>
    <property type="project" value="TreeGrafter"/>
</dbReference>
<keyword evidence="8" id="KW-1185">Reference proteome</keyword>
<dbReference type="GO" id="GO:0003677">
    <property type="term" value="F:DNA binding"/>
    <property type="evidence" value="ECO:0007669"/>
    <property type="project" value="InterPro"/>
</dbReference>
<dbReference type="PANTHER" id="PTHR11070">
    <property type="entry name" value="UVRD / RECB / PCRA DNA HELICASE FAMILY MEMBER"/>
    <property type="match status" value="1"/>
</dbReference>
<dbReference type="OrthoDB" id="9787585at2"/>
<reference evidence="7 8" key="1">
    <citation type="submission" date="2016-10" db="EMBL/GenBank/DDBJ databases">
        <authorList>
            <person name="de Groot N.N."/>
        </authorList>
    </citation>
    <scope>NUCLEOTIDE SEQUENCE [LARGE SCALE GENOMIC DNA]</scope>
    <source>
        <strain evidence="7 8">DSM 28129</strain>
    </source>
</reference>
<evidence type="ECO:0000256" key="1">
    <source>
        <dbReference type="ARBA" id="ARBA00022741"/>
    </source>
</evidence>
<protein>
    <submittedName>
        <fullName evidence="7">ATP-dependent DNA helicase, Rep family</fullName>
    </submittedName>
</protein>
<dbReference type="InterPro" id="IPR014016">
    <property type="entry name" value="UvrD-like_ATP-bd"/>
</dbReference>
<proteinExistence type="predicted"/>
<dbReference type="Proteomes" id="UP000198972">
    <property type="component" value="Unassembled WGS sequence"/>
</dbReference>
<dbReference type="GO" id="GO:0005829">
    <property type="term" value="C:cytosol"/>
    <property type="evidence" value="ECO:0007669"/>
    <property type="project" value="TreeGrafter"/>
</dbReference>
<dbReference type="GO" id="GO:0005524">
    <property type="term" value="F:ATP binding"/>
    <property type="evidence" value="ECO:0007669"/>
    <property type="project" value="UniProtKB-UniRule"/>
</dbReference>
<dbReference type="InterPro" id="IPR000212">
    <property type="entry name" value="DNA_helicase_UvrD/REP"/>
</dbReference>
<evidence type="ECO:0000256" key="4">
    <source>
        <dbReference type="ARBA" id="ARBA00022840"/>
    </source>
</evidence>
<dbReference type="Pfam" id="PF00580">
    <property type="entry name" value="UvrD-helicase"/>
    <property type="match status" value="1"/>
</dbReference>
<keyword evidence="1 5" id="KW-0547">Nucleotide-binding</keyword>
<evidence type="ECO:0000256" key="2">
    <source>
        <dbReference type="ARBA" id="ARBA00022801"/>
    </source>
</evidence>
<dbReference type="Pfam" id="PF13538">
    <property type="entry name" value="UvrD_C_2"/>
    <property type="match status" value="1"/>
</dbReference>
<dbReference type="Gene3D" id="3.40.50.300">
    <property type="entry name" value="P-loop containing nucleotide triphosphate hydrolases"/>
    <property type="match status" value="3"/>
</dbReference>
<sequence>MDKELRQEQERLIHVMDILAEQIGMVEEDAARQRKEVVDFRKYFWEDVTVNQDNFDDLLETIISLRQQAEVLSLSQSSHRQSSKRLASLRRMQENPYFGRIDFAEDGLPKAERIYIGVSSLMDPSGNDFLVYDWRAPVSSVYYDFTPGPAEYTTPGGTIRGELKRKWQYLIRRGQIESMFDTSLTIGDEVLQQVLGQSADKHMRSIVATIQQEQNRIIRHDDGRLLIVQGAAGSGKTSAALQRIAYLLYKYRDRITADQIVLFSPNAMFKTYVSNVLPELGEENMQQVTFQEYLDHRLSGTYEVEDPYGQLEYVLTASDDPEYQTRLAAIRFKASVSFFELIQAYRSSLEKGGMRFQSLRFRGETLVSAEEMEKKFYGEDASFRFSGRIEWLATWLNERINEAEKLERRKPWVQEAIELLSNEQYELAYARIRKKLGLKEDSEEDVEGDHLTAELTRMIVRKKLKPLREEISTLQFVNLTDIYRRLYEDSLHIGPWLEGKVPDAWADICQLTVKNLDEGRLSYEDTTPFLLLNELILGFQSNVSIRHVLIDEAQDYSPLQFEFIKRLFPAAKMTVLGDFHQAVFAHAAEAVDFDVLTHLYGSDQTEAITLQRSYRSTKPIVEFTRSLIPGGEVIEPFERNGNKPVLTVVTDHEVLHRSISDQVVELKSQGYTTIAIICKSAAESAVAFKALSGIDELKLVTHNSIEYKQGVVVIPAYLAKGIEFDAVLVYDASTRVYGYESLRRLFYTACTRAMHHLQLYNVGTVSPLLERAISEGRVQVDEICH</sequence>
<dbReference type="GO" id="GO:0016787">
    <property type="term" value="F:hydrolase activity"/>
    <property type="evidence" value="ECO:0007669"/>
    <property type="project" value="UniProtKB-UniRule"/>
</dbReference>